<dbReference type="Proteomes" id="UP001161390">
    <property type="component" value="Unassembled WGS sequence"/>
</dbReference>
<evidence type="ECO:0000313" key="2">
    <source>
        <dbReference type="EMBL" id="GLQ20415.1"/>
    </source>
</evidence>
<accession>A0ABQ5UYM9</accession>
<keyword evidence="1" id="KW-1133">Transmembrane helix</keyword>
<feature type="transmembrane region" description="Helical" evidence="1">
    <location>
        <begin position="175"/>
        <end position="200"/>
    </location>
</feature>
<keyword evidence="1" id="KW-0812">Transmembrane</keyword>
<dbReference type="Pfam" id="PF12730">
    <property type="entry name" value="ABC2_membrane_4"/>
    <property type="match status" value="1"/>
</dbReference>
<protein>
    <submittedName>
        <fullName evidence="2">ABC transporter</fullName>
    </submittedName>
</protein>
<feature type="transmembrane region" description="Helical" evidence="1">
    <location>
        <begin position="98"/>
        <end position="121"/>
    </location>
</feature>
<feature type="transmembrane region" description="Helical" evidence="1">
    <location>
        <begin position="20"/>
        <end position="41"/>
    </location>
</feature>
<keyword evidence="3" id="KW-1185">Reference proteome</keyword>
<gene>
    <name evidence="2" type="ORF">GCM10007854_13700</name>
</gene>
<dbReference type="EMBL" id="BSNJ01000003">
    <property type="protein sequence ID" value="GLQ20415.1"/>
    <property type="molecule type" value="Genomic_DNA"/>
</dbReference>
<feature type="transmembrane region" description="Helical" evidence="1">
    <location>
        <begin position="53"/>
        <end position="77"/>
    </location>
</feature>
<reference evidence="2" key="1">
    <citation type="journal article" date="2014" name="Int. J. Syst. Evol. Microbiol.">
        <title>Complete genome of a new Firmicutes species belonging to the dominant human colonic microbiota ('Ruminococcus bicirculans') reveals two chromosomes and a selective capacity to utilize plant glucans.</title>
        <authorList>
            <consortium name="NISC Comparative Sequencing Program"/>
            <person name="Wegmann U."/>
            <person name="Louis P."/>
            <person name="Goesmann A."/>
            <person name="Henrissat B."/>
            <person name="Duncan S.H."/>
            <person name="Flint H.J."/>
        </authorList>
    </citation>
    <scope>NUCLEOTIDE SEQUENCE</scope>
    <source>
        <strain evidence="2">NBRC 108216</strain>
    </source>
</reference>
<feature type="transmembrane region" description="Helical" evidence="1">
    <location>
        <begin position="220"/>
        <end position="239"/>
    </location>
</feature>
<reference evidence="2" key="2">
    <citation type="submission" date="2023-01" db="EMBL/GenBank/DDBJ databases">
        <title>Draft genome sequence of Algimonas porphyrae strain NBRC 108216.</title>
        <authorList>
            <person name="Sun Q."/>
            <person name="Mori K."/>
        </authorList>
    </citation>
    <scope>NUCLEOTIDE SEQUENCE</scope>
    <source>
        <strain evidence="2">NBRC 108216</strain>
    </source>
</reference>
<evidence type="ECO:0000256" key="1">
    <source>
        <dbReference type="SAM" id="Phobius"/>
    </source>
</evidence>
<feature type="transmembrane region" description="Helical" evidence="1">
    <location>
        <begin position="141"/>
        <end position="168"/>
    </location>
</feature>
<proteinExistence type="predicted"/>
<name>A0ABQ5UYM9_9PROT</name>
<evidence type="ECO:0000313" key="3">
    <source>
        <dbReference type="Proteomes" id="UP001161390"/>
    </source>
</evidence>
<dbReference type="CDD" id="cd21809">
    <property type="entry name" value="ABC-2_lan_permease-like"/>
    <property type="match status" value="1"/>
</dbReference>
<comment type="caution">
    <text evidence="2">The sequence shown here is derived from an EMBL/GenBank/DDBJ whole genome shotgun (WGS) entry which is preliminary data.</text>
</comment>
<keyword evidence="1" id="KW-0472">Membrane</keyword>
<dbReference type="RefSeq" id="WP_284370987.1">
    <property type="nucleotide sequence ID" value="NZ_BSNJ01000003.1"/>
</dbReference>
<organism evidence="2 3">
    <name type="scientific">Algimonas porphyrae</name>
    <dbReference type="NCBI Taxonomy" id="1128113"/>
    <lineage>
        <taxon>Bacteria</taxon>
        <taxon>Pseudomonadati</taxon>
        <taxon>Pseudomonadota</taxon>
        <taxon>Alphaproteobacteria</taxon>
        <taxon>Maricaulales</taxon>
        <taxon>Robiginitomaculaceae</taxon>
        <taxon>Algimonas</taxon>
    </lineage>
</organism>
<sequence>MIGDFARLLQAEWLKLRRSLIWLLILAVPLMVFLLGVAIIATGNSTDQWDMLAMSGAAIWSFFLLPMTATALTALVAQLEHGARGWSYMLALPHRKTAVFAAKAVIVLAVMALISALVALANLGSGLVAGWIAPDQAMQGALPLALSSGIMGKMWLTGLLVVAIQFAVAMRYRSFAVPVVVGIAGTFVAVVATSAQQGLYFPWLMATNILNTDPSKATQALLMGSLGGLIVFALSIIWLSRRDWH</sequence>